<dbReference type="EnsemblMetazoa" id="CapteT219860">
    <property type="protein sequence ID" value="CapteP219860"/>
    <property type="gene ID" value="CapteG219860"/>
</dbReference>
<dbReference type="GO" id="GO:0000506">
    <property type="term" value="C:glycosylphosphatidylinositol-N-acetylglucosaminyltransferase (GPI-GnT) complex"/>
    <property type="evidence" value="ECO:0007669"/>
    <property type="project" value="InterPro"/>
</dbReference>
<organism evidence="5">
    <name type="scientific">Capitella teleta</name>
    <name type="common">Polychaete worm</name>
    <dbReference type="NCBI Taxonomy" id="283909"/>
    <lineage>
        <taxon>Eukaryota</taxon>
        <taxon>Metazoa</taxon>
        <taxon>Spiralia</taxon>
        <taxon>Lophotrochozoa</taxon>
        <taxon>Annelida</taxon>
        <taxon>Polychaeta</taxon>
        <taxon>Sedentaria</taxon>
        <taxon>Scolecida</taxon>
        <taxon>Capitellidae</taxon>
        <taxon>Capitella</taxon>
    </lineage>
</organism>
<gene>
    <name evidence="5" type="ORF">CAPTEDRAFT_219860</name>
</gene>
<dbReference type="InterPro" id="IPR019328">
    <property type="entry name" value="PIGH-H_dom"/>
</dbReference>
<dbReference type="EMBL" id="KB308794">
    <property type="protein sequence ID" value="ELT96583.1"/>
    <property type="molecule type" value="Genomic_DNA"/>
</dbReference>
<sequence>MVWKRTEAKTLEVIQREFGRWLWRVDRLDRSAWNAVVQGESGCSTFEEREVKAKMAFVRRILWGGSMVAEVGRAALLEIILQSGWWKEVERMALRFHWDELAHLIWRRRVSKTGREMCEIGGMERRKEIVCVERETEEHVLLDRVWYEHLREEWRERWRVEKGDQDMMERECNDRIKPCLAVVGEKTQYGEDIELHVIEHHPDICLEFVVTSTKFSIKTWIVWTTVFNILGFAFKLHLQDSQLMTFIVGVLCAVLLLKMNFKVTKESLLVTSSVGVQLTTTFASGRQSAKFYDIQRVVDVVINEAVTMHRVIAYLTLLLRDERSKSEISTLIPLFTHSWPSFNCLKQMHSRIHGVLSYDTKAAS</sequence>
<dbReference type="PANTHER" id="PTHR15231">
    <property type="entry name" value="PHOSPHATIDYLINOSITOL N-ACETYLGLUCOSAMINYLTRANSFERASE SUBUNIT H"/>
    <property type="match status" value="1"/>
</dbReference>
<dbReference type="AlphaFoldDB" id="R7TRN8"/>
<feature type="domain" description="Phosphatidylinositol N-acetylglucosaminyltransferase subunit H conserved" evidence="4">
    <location>
        <begin position="267"/>
        <end position="328"/>
    </location>
</feature>
<dbReference type="InterPro" id="IPR044215">
    <property type="entry name" value="PIG-H"/>
</dbReference>
<keyword evidence="3" id="KW-0812">Transmembrane</keyword>
<dbReference type="PANTHER" id="PTHR15231:SF1">
    <property type="entry name" value="PHOSPHATIDYLINOSITOL N-ACETYLGLUCOSAMINYLTRANSFERASE SUBUNIT H"/>
    <property type="match status" value="1"/>
</dbReference>
<keyword evidence="3" id="KW-0472">Membrane</keyword>
<name>R7TRN8_CAPTE</name>
<dbReference type="GO" id="GO:0006506">
    <property type="term" value="P:GPI anchor biosynthetic process"/>
    <property type="evidence" value="ECO:0007669"/>
    <property type="project" value="UniProtKB-UniPathway"/>
</dbReference>
<evidence type="ECO:0000313" key="7">
    <source>
        <dbReference type="Proteomes" id="UP000014760"/>
    </source>
</evidence>
<feature type="transmembrane region" description="Helical" evidence="3">
    <location>
        <begin position="220"/>
        <end position="237"/>
    </location>
</feature>
<dbReference type="Pfam" id="PF10181">
    <property type="entry name" value="PIG-H"/>
    <property type="match status" value="1"/>
</dbReference>
<reference evidence="6" key="3">
    <citation type="submission" date="2015-06" db="UniProtKB">
        <authorList>
            <consortium name="EnsemblMetazoa"/>
        </authorList>
    </citation>
    <scope>IDENTIFICATION</scope>
</reference>
<evidence type="ECO:0000259" key="4">
    <source>
        <dbReference type="Pfam" id="PF10181"/>
    </source>
</evidence>
<protein>
    <recommendedName>
        <fullName evidence="4">Phosphatidylinositol N-acetylglucosaminyltransferase subunit H conserved domain-containing protein</fullName>
    </recommendedName>
</protein>
<dbReference type="UniPathway" id="UPA00196"/>
<feature type="transmembrane region" description="Helical" evidence="3">
    <location>
        <begin position="243"/>
        <end position="261"/>
    </location>
</feature>
<dbReference type="STRING" id="283909.R7TRN8"/>
<reference evidence="7" key="1">
    <citation type="submission" date="2012-12" db="EMBL/GenBank/DDBJ databases">
        <authorList>
            <person name="Hellsten U."/>
            <person name="Grimwood J."/>
            <person name="Chapman J.A."/>
            <person name="Shapiro H."/>
            <person name="Aerts A."/>
            <person name="Otillar R.P."/>
            <person name="Terry A.Y."/>
            <person name="Boore J.L."/>
            <person name="Simakov O."/>
            <person name="Marletaz F."/>
            <person name="Cho S.-J."/>
            <person name="Edsinger-Gonzales E."/>
            <person name="Havlak P."/>
            <person name="Kuo D.-H."/>
            <person name="Larsson T."/>
            <person name="Lv J."/>
            <person name="Arendt D."/>
            <person name="Savage R."/>
            <person name="Osoegawa K."/>
            <person name="de Jong P."/>
            <person name="Lindberg D.R."/>
            <person name="Seaver E.C."/>
            <person name="Weisblat D.A."/>
            <person name="Putnam N.H."/>
            <person name="Grigoriev I.V."/>
            <person name="Rokhsar D.S."/>
        </authorList>
    </citation>
    <scope>NUCLEOTIDE SEQUENCE</scope>
    <source>
        <strain evidence="7">I ESC-2004</strain>
    </source>
</reference>
<comment type="similarity">
    <text evidence="2">Belongs to the PIGH family.</text>
</comment>
<keyword evidence="3" id="KW-1133">Transmembrane helix</keyword>
<dbReference type="OrthoDB" id="6256716at2759"/>
<evidence type="ECO:0000313" key="5">
    <source>
        <dbReference type="EMBL" id="ELT96583.1"/>
    </source>
</evidence>
<evidence type="ECO:0000313" key="6">
    <source>
        <dbReference type="EnsemblMetazoa" id="CapteP219860"/>
    </source>
</evidence>
<dbReference type="HOGENOM" id="CLU_761296_0_0_1"/>
<reference evidence="5 7" key="2">
    <citation type="journal article" date="2013" name="Nature">
        <title>Insights into bilaterian evolution from three spiralian genomes.</title>
        <authorList>
            <person name="Simakov O."/>
            <person name="Marletaz F."/>
            <person name="Cho S.J."/>
            <person name="Edsinger-Gonzales E."/>
            <person name="Havlak P."/>
            <person name="Hellsten U."/>
            <person name="Kuo D.H."/>
            <person name="Larsson T."/>
            <person name="Lv J."/>
            <person name="Arendt D."/>
            <person name="Savage R."/>
            <person name="Osoegawa K."/>
            <person name="de Jong P."/>
            <person name="Grimwood J."/>
            <person name="Chapman J.A."/>
            <person name="Shapiro H."/>
            <person name="Aerts A."/>
            <person name="Otillar R.P."/>
            <person name="Terry A.Y."/>
            <person name="Boore J.L."/>
            <person name="Grigoriev I.V."/>
            <person name="Lindberg D.R."/>
            <person name="Seaver E.C."/>
            <person name="Weisblat D.A."/>
            <person name="Putnam N.H."/>
            <person name="Rokhsar D.S."/>
        </authorList>
    </citation>
    <scope>NUCLEOTIDE SEQUENCE</scope>
    <source>
        <strain evidence="5 7">I ESC-2004</strain>
    </source>
</reference>
<evidence type="ECO:0000256" key="2">
    <source>
        <dbReference type="ARBA" id="ARBA00009610"/>
    </source>
</evidence>
<dbReference type="EMBL" id="AMQN01011278">
    <property type="status" value="NOT_ANNOTATED_CDS"/>
    <property type="molecule type" value="Genomic_DNA"/>
</dbReference>
<accession>R7TRN8</accession>
<proteinExistence type="inferred from homology"/>
<evidence type="ECO:0000256" key="3">
    <source>
        <dbReference type="SAM" id="Phobius"/>
    </source>
</evidence>
<evidence type="ECO:0000256" key="1">
    <source>
        <dbReference type="ARBA" id="ARBA00004687"/>
    </source>
</evidence>
<dbReference type="Proteomes" id="UP000014760">
    <property type="component" value="Unassembled WGS sequence"/>
</dbReference>
<comment type="pathway">
    <text evidence="1">Glycolipid biosynthesis; glycosylphosphatidylinositol-anchor biosynthesis.</text>
</comment>
<keyword evidence="7" id="KW-1185">Reference proteome</keyword>